<evidence type="ECO:0000256" key="1">
    <source>
        <dbReference type="RuleBase" id="RU362119"/>
    </source>
</evidence>
<dbReference type="GO" id="GO:0030288">
    <property type="term" value="C:outer membrane-bounded periplasmic space"/>
    <property type="evidence" value="ECO:0007669"/>
    <property type="project" value="TreeGrafter"/>
</dbReference>
<dbReference type="PRINTS" id="PR01607">
    <property type="entry name" value="APYRASEFAMLY"/>
</dbReference>
<dbReference type="Proteomes" id="UP000183047">
    <property type="component" value="Unassembled WGS sequence"/>
</dbReference>
<dbReference type="PANTHER" id="PTHR11575">
    <property type="entry name" value="5'-NUCLEOTIDASE-RELATED"/>
    <property type="match status" value="1"/>
</dbReference>
<dbReference type="GO" id="GO:0000166">
    <property type="term" value="F:nucleotide binding"/>
    <property type="evidence" value="ECO:0007669"/>
    <property type="project" value="UniProtKB-KW"/>
</dbReference>
<gene>
    <name evidence="4" type="ORF">SAMN02910451_00926</name>
</gene>
<reference evidence="5" key="1">
    <citation type="submission" date="2016-10" db="EMBL/GenBank/DDBJ databases">
        <authorList>
            <person name="Varghese N."/>
            <person name="Submissions S."/>
        </authorList>
    </citation>
    <scope>NUCLEOTIDE SEQUENCE [LARGE SCALE GENOMIC DNA]</scope>
    <source>
        <strain evidence="5">XBD2006</strain>
    </source>
</reference>
<dbReference type="PANTHER" id="PTHR11575:SF24">
    <property type="entry name" value="5'-NUCLEOTIDASE"/>
    <property type="match status" value="1"/>
</dbReference>
<accession>A0A1G5C1K3</accession>
<proteinExistence type="inferred from homology"/>
<feature type="chain" id="PRO_5010008402" evidence="1">
    <location>
        <begin position="38"/>
        <end position="423"/>
    </location>
</feature>
<organism evidence="4 5">
    <name type="scientific">Butyrivibrio hungatei</name>
    <dbReference type="NCBI Taxonomy" id="185008"/>
    <lineage>
        <taxon>Bacteria</taxon>
        <taxon>Bacillati</taxon>
        <taxon>Bacillota</taxon>
        <taxon>Clostridia</taxon>
        <taxon>Lachnospirales</taxon>
        <taxon>Lachnospiraceae</taxon>
        <taxon>Butyrivibrio</taxon>
    </lineage>
</organism>
<keyword evidence="5" id="KW-1185">Reference proteome</keyword>
<keyword evidence="1" id="KW-0378">Hydrolase</keyword>
<dbReference type="InterPro" id="IPR004843">
    <property type="entry name" value="Calcineurin-like_PHP"/>
</dbReference>
<evidence type="ECO:0000313" key="4">
    <source>
        <dbReference type="EMBL" id="SCX96170.1"/>
    </source>
</evidence>
<evidence type="ECO:0000256" key="2">
    <source>
        <dbReference type="SAM" id="MobiDB-lite"/>
    </source>
</evidence>
<feature type="domain" description="Calcineurin-like phosphoesterase" evidence="3">
    <location>
        <begin position="73"/>
        <end position="324"/>
    </location>
</feature>
<dbReference type="GO" id="GO:0016787">
    <property type="term" value="F:hydrolase activity"/>
    <property type="evidence" value="ECO:0007669"/>
    <property type="project" value="UniProtKB-KW"/>
</dbReference>
<dbReference type="GO" id="GO:0009166">
    <property type="term" value="P:nucleotide catabolic process"/>
    <property type="evidence" value="ECO:0007669"/>
    <property type="project" value="InterPro"/>
</dbReference>
<keyword evidence="1" id="KW-0547">Nucleotide-binding</keyword>
<evidence type="ECO:0000259" key="3">
    <source>
        <dbReference type="Pfam" id="PF00149"/>
    </source>
</evidence>
<evidence type="ECO:0000313" key="5">
    <source>
        <dbReference type="Proteomes" id="UP000183047"/>
    </source>
</evidence>
<dbReference type="InterPro" id="IPR006179">
    <property type="entry name" value="5_nucleotidase/apyrase"/>
</dbReference>
<dbReference type="AlphaFoldDB" id="A0A1G5C1K3"/>
<dbReference type="Gene3D" id="3.60.21.10">
    <property type="match status" value="1"/>
</dbReference>
<feature type="signal peptide" evidence="1">
    <location>
        <begin position="1"/>
        <end position="37"/>
    </location>
</feature>
<feature type="compositionally biased region" description="Basic and acidic residues" evidence="2">
    <location>
        <begin position="403"/>
        <end position="416"/>
    </location>
</feature>
<dbReference type="EMBL" id="FMUR01000005">
    <property type="protein sequence ID" value="SCX96170.1"/>
    <property type="molecule type" value="Genomic_DNA"/>
</dbReference>
<dbReference type="InterPro" id="IPR029052">
    <property type="entry name" value="Metallo-depent_PP-like"/>
</dbReference>
<dbReference type="Pfam" id="PF00149">
    <property type="entry name" value="Metallophos"/>
    <property type="match status" value="1"/>
</dbReference>
<dbReference type="SUPFAM" id="SSF56300">
    <property type="entry name" value="Metallo-dependent phosphatases"/>
    <property type="match status" value="1"/>
</dbReference>
<keyword evidence="1" id="KW-0732">Signal</keyword>
<comment type="similarity">
    <text evidence="1">Belongs to the 5'-nucleotidase family.</text>
</comment>
<sequence length="423" mass="46145">MKRHNVNKAPAIRAVMSMIMATAIFLSSNFGASVAHAETKTVSYEHNESVDGKISDFKKMVAEGKDLSDKLVIISTNDVHGAIQKYPYVASLKNFFKNELNADVLLVDSGDFSQDKNPEHNNEDADSANCMEPSEGLAGVEAMNAAGYDIATLGNHEFESFVKLDKNLSKAKFKVICSNLVTKDARTELETAEKNNKNDNNALMNAFNSLTEKDYFCAPSYTYNSSKTGIKVGFFGLLTGEANINNISAKKLKDSLALSCAKYQINSLGDNGADIIICLSHLGLEDDRGDHQNRSIDIYNAVKNDPTYKANYPLDLVLDGHSHTLISSGGNGEPIMSGKYMLQYAGITIIGKDTDGKAKIEKSVLVSLDDMKENLGPDEEANATITNIINSYNPSFFGGTPEKTSKEKKSNRSHSDSKRRKSA</sequence>
<dbReference type="RefSeq" id="WP_074461657.1">
    <property type="nucleotide sequence ID" value="NZ_FMUR01000005.1"/>
</dbReference>
<name>A0A1G5C1K3_9FIRM</name>
<feature type="region of interest" description="Disordered" evidence="2">
    <location>
        <begin position="396"/>
        <end position="423"/>
    </location>
</feature>
<protein>
    <submittedName>
        <fullName evidence="4">Calcineurin-like phosphoesterase</fullName>
    </submittedName>
</protein>